<sequence length="95" mass="11066">MENKVYKVNEERVLFTQLDDEGVLFDIENNQYLNLNPTFCSIFNYLQEGMDLSGVKEKLMQEYEVDEQTCESQLTKTVAMLLEKGYIHEGDTEQG</sequence>
<reference evidence="1 2" key="1">
    <citation type="submission" date="2013-02" db="EMBL/GenBank/DDBJ databases">
        <title>A novel strain isolated from Lonar lake, Maharashtra, India.</title>
        <authorList>
            <person name="Singh A."/>
        </authorList>
    </citation>
    <scope>NUCLEOTIDE SEQUENCE [LARGE SCALE GENOMIC DNA]</scope>
    <source>
        <strain evidence="1 2">AK24</strain>
    </source>
</reference>
<dbReference type="RefSeq" id="WP_010852717.1">
    <property type="nucleotide sequence ID" value="NZ_AQHR01000021.1"/>
</dbReference>
<evidence type="ECO:0008006" key="3">
    <source>
        <dbReference type="Google" id="ProtNLM"/>
    </source>
</evidence>
<dbReference type="InterPro" id="IPR041881">
    <property type="entry name" value="PqqD_sf"/>
</dbReference>
<comment type="caution">
    <text evidence="1">The sequence shown here is derived from an EMBL/GenBank/DDBJ whole genome shotgun (WGS) entry which is preliminary data.</text>
</comment>
<dbReference type="AlphaFoldDB" id="R7ZXU4"/>
<dbReference type="InterPro" id="IPR008792">
    <property type="entry name" value="PQQD"/>
</dbReference>
<keyword evidence="2" id="KW-1185">Reference proteome</keyword>
<gene>
    <name evidence="1" type="ORF">ADIS_0568</name>
</gene>
<dbReference type="OrthoDB" id="9800554at2"/>
<dbReference type="EMBL" id="AQHR01000021">
    <property type="protein sequence ID" value="EON78975.1"/>
    <property type="molecule type" value="Genomic_DNA"/>
</dbReference>
<dbReference type="STRING" id="1232681.ADIS_0568"/>
<proteinExistence type="predicted"/>
<dbReference type="Proteomes" id="UP000013909">
    <property type="component" value="Unassembled WGS sequence"/>
</dbReference>
<accession>R7ZXU4</accession>
<protein>
    <recommendedName>
        <fullName evidence="3">PqqD family protein</fullName>
    </recommendedName>
</protein>
<organism evidence="1 2">
    <name type="scientific">Lunatimonas lonarensis</name>
    <dbReference type="NCBI Taxonomy" id="1232681"/>
    <lineage>
        <taxon>Bacteria</taxon>
        <taxon>Pseudomonadati</taxon>
        <taxon>Bacteroidota</taxon>
        <taxon>Cytophagia</taxon>
        <taxon>Cytophagales</taxon>
        <taxon>Cyclobacteriaceae</taxon>
    </lineage>
</organism>
<name>R7ZXU4_9BACT</name>
<evidence type="ECO:0000313" key="1">
    <source>
        <dbReference type="EMBL" id="EON78975.1"/>
    </source>
</evidence>
<evidence type="ECO:0000313" key="2">
    <source>
        <dbReference type="Proteomes" id="UP000013909"/>
    </source>
</evidence>
<dbReference type="Pfam" id="PF05402">
    <property type="entry name" value="PqqD"/>
    <property type="match status" value="1"/>
</dbReference>
<dbReference type="Gene3D" id="1.10.10.1150">
    <property type="entry name" value="Coenzyme PQQ synthesis protein D (PqqD)"/>
    <property type="match status" value="1"/>
</dbReference>